<evidence type="ECO:0008006" key="6">
    <source>
        <dbReference type="Google" id="ProtNLM"/>
    </source>
</evidence>
<dbReference type="ExpressionAtlas" id="A0A0Q3LDF0">
    <property type="expression patterns" value="baseline"/>
</dbReference>
<dbReference type="FunFam" id="1.25.10.10:FF:000661">
    <property type="entry name" value="Cell differentiation family, Rcd1-like containing protein"/>
    <property type="match status" value="1"/>
</dbReference>
<dbReference type="OrthoDB" id="1183224at2759"/>
<dbReference type="KEGG" id="bdi:100833032"/>
<dbReference type="STRING" id="15368.A0A0Q3LDF0"/>
<reference evidence="3" key="2">
    <citation type="submission" date="2017-06" db="EMBL/GenBank/DDBJ databases">
        <title>WGS assembly of Brachypodium distachyon.</title>
        <authorList>
            <consortium name="The International Brachypodium Initiative"/>
            <person name="Lucas S."/>
            <person name="Harmon-Smith M."/>
            <person name="Lail K."/>
            <person name="Tice H."/>
            <person name="Grimwood J."/>
            <person name="Bruce D."/>
            <person name="Barry K."/>
            <person name="Shu S."/>
            <person name="Lindquist E."/>
            <person name="Wang M."/>
            <person name="Pitluck S."/>
            <person name="Vogel J.P."/>
            <person name="Garvin D.F."/>
            <person name="Mockler T.C."/>
            <person name="Schmutz J."/>
            <person name="Rokhsar D."/>
            <person name="Bevan M.W."/>
        </authorList>
    </citation>
    <scope>NUCLEOTIDE SEQUENCE</scope>
    <source>
        <strain evidence="3">Bd21</strain>
    </source>
</reference>
<dbReference type="InterPro" id="IPR007216">
    <property type="entry name" value="CNOT9"/>
</dbReference>
<dbReference type="GeneID" id="100833032"/>
<organism evidence="3">
    <name type="scientific">Brachypodium distachyon</name>
    <name type="common">Purple false brome</name>
    <name type="synonym">Trachynia distachya</name>
    <dbReference type="NCBI Taxonomy" id="15368"/>
    <lineage>
        <taxon>Eukaryota</taxon>
        <taxon>Viridiplantae</taxon>
        <taxon>Streptophyta</taxon>
        <taxon>Embryophyta</taxon>
        <taxon>Tracheophyta</taxon>
        <taxon>Spermatophyta</taxon>
        <taxon>Magnoliopsida</taxon>
        <taxon>Liliopsida</taxon>
        <taxon>Poales</taxon>
        <taxon>Poaceae</taxon>
        <taxon>BOP clade</taxon>
        <taxon>Pooideae</taxon>
        <taxon>Stipodae</taxon>
        <taxon>Brachypodieae</taxon>
        <taxon>Brachypodium</taxon>
    </lineage>
</organism>
<evidence type="ECO:0000313" key="4">
    <source>
        <dbReference type="EnsemblPlants" id="KQK21041"/>
    </source>
</evidence>
<reference evidence="4" key="3">
    <citation type="submission" date="2018-08" db="UniProtKB">
        <authorList>
            <consortium name="EnsemblPlants"/>
        </authorList>
    </citation>
    <scope>IDENTIFICATION</scope>
    <source>
        <strain evidence="4">cv. Bd21</strain>
    </source>
</reference>
<dbReference type="EnsemblPlants" id="KQK21041">
    <property type="protein sequence ID" value="KQK21041"/>
    <property type="gene ID" value="BRADI_1g58330v3"/>
</dbReference>
<accession>A0A0Q3LDF0</accession>
<reference evidence="3 4" key="1">
    <citation type="journal article" date="2010" name="Nature">
        <title>Genome sequencing and analysis of the model grass Brachypodium distachyon.</title>
        <authorList>
            <consortium name="International Brachypodium Initiative"/>
        </authorList>
    </citation>
    <scope>NUCLEOTIDE SEQUENCE [LARGE SCALE GENOMIC DNA]</scope>
    <source>
        <strain evidence="3">Bd21</strain>
        <strain evidence="4">cv. Bd21</strain>
    </source>
</reference>
<name>A0A0Q3LDF0_BRADI</name>
<dbReference type="Gramene" id="KQK21041">
    <property type="protein sequence ID" value="KQK21041"/>
    <property type="gene ID" value="BRADI_1g58330v3"/>
</dbReference>
<dbReference type="EMBL" id="CM000880">
    <property type="protein sequence ID" value="KQK21041.1"/>
    <property type="molecule type" value="Genomic_DNA"/>
</dbReference>
<proteinExistence type="inferred from homology"/>
<dbReference type="GO" id="GO:0017148">
    <property type="term" value="P:negative regulation of translation"/>
    <property type="evidence" value="ECO:0000318"/>
    <property type="project" value="GO_Central"/>
</dbReference>
<feature type="region of interest" description="Disordered" evidence="2">
    <location>
        <begin position="12"/>
        <end position="44"/>
    </location>
</feature>
<dbReference type="GO" id="GO:0000932">
    <property type="term" value="C:P-body"/>
    <property type="evidence" value="ECO:0000318"/>
    <property type="project" value="GO_Central"/>
</dbReference>
<dbReference type="GO" id="GO:0030015">
    <property type="term" value="C:CCR4-NOT core complex"/>
    <property type="evidence" value="ECO:0000318"/>
    <property type="project" value="GO_Central"/>
</dbReference>
<comment type="similarity">
    <text evidence="1">Belongs to the CNOT9 family.</text>
</comment>
<protein>
    <recommendedName>
        <fullName evidence="6">Cell differentiation protein rcd1</fullName>
    </recommendedName>
</protein>
<dbReference type="Proteomes" id="UP000008810">
    <property type="component" value="Chromosome 1"/>
</dbReference>
<dbReference type="Gene3D" id="1.25.10.10">
    <property type="entry name" value="Leucine-rich Repeat Variant"/>
    <property type="match status" value="1"/>
</dbReference>
<evidence type="ECO:0000313" key="3">
    <source>
        <dbReference type="EMBL" id="KQK21041.1"/>
    </source>
</evidence>
<dbReference type="AlphaFoldDB" id="A0A0Q3LDF0"/>
<dbReference type="GO" id="GO:0006402">
    <property type="term" value="P:mRNA catabolic process"/>
    <property type="evidence" value="ECO:0007669"/>
    <property type="project" value="InterPro"/>
</dbReference>
<evidence type="ECO:0000313" key="5">
    <source>
        <dbReference type="Proteomes" id="UP000008810"/>
    </source>
</evidence>
<dbReference type="InterPro" id="IPR011989">
    <property type="entry name" value="ARM-like"/>
</dbReference>
<dbReference type="RefSeq" id="XP_010228430.1">
    <property type="nucleotide sequence ID" value="XM_010230128.3"/>
</dbReference>
<dbReference type="InterPro" id="IPR016024">
    <property type="entry name" value="ARM-type_fold"/>
</dbReference>
<sequence>MEKITSPLYMAPSTFSSSSSSSSKSLHLSRSPARGRRGGTKVVQEAKHEPMAIVGQLVRNIFNSDLREKALLELSKKTETVEDLALLLWHSRGIISELLREIVEIYPALSSPNLMQAASNRVCYALTLFQCVASHPETRTLFVNACIPQYLYPFLQTVDKSKPFEYLRLATLAVIGALVKDKDAEVINFLLGSGVISLCFNIMEIGDELSKTAATFIVEKVLLEDVGLDYFCETPKRFFDMGWALANMVESLTDRPSTKLLKHIISCYLRLTEIPSANARGTLHGFIPPVLRDRTFDNCLKDEPETRQRLKRLLEIVPKDNGPEKLSDLVAAAIRHKRRSI</sequence>
<evidence type="ECO:0000256" key="2">
    <source>
        <dbReference type="SAM" id="MobiDB-lite"/>
    </source>
</evidence>
<dbReference type="PANTHER" id="PTHR12262">
    <property type="entry name" value="CCR4-NOT TRANSCRIPTION COMPLEX SUBUNIT 9"/>
    <property type="match status" value="1"/>
</dbReference>
<feature type="compositionally biased region" description="Low complexity" evidence="2">
    <location>
        <begin position="13"/>
        <end position="31"/>
    </location>
</feature>
<keyword evidence="5" id="KW-1185">Reference proteome</keyword>
<gene>
    <name evidence="4" type="primary">LOC100833032</name>
    <name evidence="3" type="ORF">BRADI_1g58330v3</name>
</gene>
<dbReference type="Pfam" id="PF04078">
    <property type="entry name" value="Rcd1"/>
    <property type="match status" value="1"/>
</dbReference>
<evidence type="ECO:0000256" key="1">
    <source>
        <dbReference type="ARBA" id="ARBA00006385"/>
    </source>
</evidence>
<dbReference type="SUPFAM" id="SSF48371">
    <property type="entry name" value="ARM repeat"/>
    <property type="match status" value="1"/>
</dbReference>